<organism evidence="1 2">
    <name type="scientific">Pseudorhizobium endolithicum</name>
    <dbReference type="NCBI Taxonomy" id="1191678"/>
    <lineage>
        <taxon>Bacteria</taxon>
        <taxon>Pseudomonadati</taxon>
        <taxon>Pseudomonadota</taxon>
        <taxon>Alphaproteobacteria</taxon>
        <taxon>Hyphomicrobiales</taxon>
        <taxon>Rhizobiaceae</taxon>
        <taxon>Rhizobium/Agrobacterium group</taxon>
        <taxon>Pseudorhizobium</taxon>
    </lineage>
</organism>
<gene>
    <name evidence="1" type="ORF">REJC140_00535</name>
</gene>
<comment type="caution">
    <text evidence="1">The sequence shown here is derived from an EMBL/GenBank/DDBJ whole genome shotgun (WGS) entry which is preliminary data.</text>
</comment>
<name>A0ABN7JG00_9HYPH</name>
<sequence length="79" mass="8302">MEARDVDDLVEAAAGRLQDCRQIGKGALDLLFEIRLRVSVLAAANLAGDEQEIAGPDRGGVAVRFVEGMAIGGEDCVAF</sequence>
<accession>A0ABN7JG00</accession>
<keyword evidence="2" id="KW-1185">Reference proteome</keyword>
<proteinExistence type="predicted"/>
<dbReference type="Proteomes" id="UP000606921">
    <property type="component" value="Unassembled WGS sequence"/>
</dbReference>
<reference evidence="1 2" key="1">
    <citation type="submission" date="2020-11" db="EMBL/GenBank/DDBJ databases">
        <authorList>
            <person name="Lassalle F."/>
        </authorList>
    </citation>
    <scope>NUCLEOTIDE SEQUENCE [LARGE SCALE GENOMIC DNA]</scope>
    <source>
        <strain evidence="1 2">JC140</strain>
    </source>
</reference>
<protein>
    <submittedName>
        <fullName evidence="1">Uncharacterized protein</fullName>
    </submittedName>
</protein>
<evidence type="ECO:0000313" key="2">
    <source>
        <dbReference type="Proteomes" id="UP000606921"/>
    </source>
</evidence>
<evidence type="ECO:0000313" key="1">
    <source>
        <dbReference type="EMBL" id="CAD7024820.1"/>
    </source>
</evidence>
<dbReference type="EMBL" id="CABFWF030000001">
    <property type="protein sequence ID" value="CAD7024820.1"/>
    <property type="molecule type" value="Genomic_DNA"/>
</dbReference>